<dbReference type="AlphaFoldDB" id="B4PIQ4"/>
<organism evidence="1 2">
    <name type="scientific">Drosophila yakuba</name>
    <name type="common">Fruit fly</name>
    <dbReference type="NCBI Taxonomy" id="7245"/>
    <lineage>
        <taxon>Eukaryota</taxon>
        <taxon>Metazoa</taxon>
        <taxon>Ecdysozoa</taxon>
        <taxon>Arthropoda</taxon>
        <taxon>Hexapoda</taxon>
        <taxon>Insecta</taxon>
        <taxon>Pterygota</taxon>
        <taxon>Neoptera</taxon>
        <taxon>Endopterygota</taxon>
        <taxon>Diptera</taxon>
        <taxon>Brachycera</taxon>
        <taxon>Muscomorpha</taxon>
        <taxon>Ephydroidea</taxon>
        <taxon>Drosophilidae</taxon>
        <taxon>Drosophila</taxon>
        <taxon>Sophophora</taxon>
    </lineage>
</organism>
<name>B4PIQ4_DROYA</name>
<keyword evidence="2" id="KW-1185">Reference proteome</keyword>
<dbReference type="Proteomes" id="UP000002282">
    <property type="component" value="Chromosome 3L"/>
</dbReference>
<accession>B4PIQ4</accession>
<proteinExistence type="predicted"/>
<dbReference type="PhylomeDB" id="B4PIQ4"/>
<reference evidence="1 2" key="2">
    <citation type="journal article" date="2007" name="PLoS Biol.">
        <title>Principles of genome evolution in the Drosophila melanogaster species group.</title>
        <authorList>
            <person name="Ranz J.M."/>
            <person name="Maurin D."/>
            <person name="Chan Y.S."/>
            <person name="von Grotthuss M."/>
            <person name="Hillier L.W."/>
            <person name="Roote J."/>
            <person name="Ashburner M."/>
            <person name="Bergman C.M."/>
        </authorList>
    </citation>
    <scope>NUCLEOTIDE SEQUENCE [LARGE SCALE GENOMIC DNA]</scope>
    <source>
        <strain evidence="2">Tai18E2 / Tucson 14021-0261.01</strain>
    </source>
</reference>
<dbReference type="OMA" id="QPWMGQL"/>
<evidence type="ECO:0000313" key="1">
    <source>
        <dbReference type="EMBL" id="EDW95562.1"/>
    </source>
</evidence>
<sequence length="199" mass="22778">MRASFLISRKQPWMGQLLLMARNKALTLLLKLYRRTPIFRPRHLPGRNRTQSGGLIRDRTILPSAKNTNLSCRFSQLTMFGGLVHLDVLREDDFLNEDSDVELEADGEILLDMHSRRRQGNFELALMAGGQLDVDSEEDEEYDEWDCEGCVRYVKYGECEGGSDLVLERIGQNLEHLADAYKSFHKVFPQCEATSPSKP</sequence>
<dbReference type="HOGENOM" id="CLU_1604437_0_0_1"/>
<reference evidence="1 2" key="1">
    <citation type="journal article" date="2007" name="Nature">
        <title>Evolution of genes and genomes on the Drosophila phylogeny.</title>
        <authorList>
            <consortium name="Drosophila 12 Genomes Consortium"/>
            <person name="Clark A.G."/>
            <person name="Eisen M.B."/>
            <person name="Smith D.R."/>
            <person name="Bergman C.M."/>
            <person name="Oliver B."/>
            <person name="Markow T.A."/>
            <person name="Kaufman T.C."/>
            <person name="Kellis M."/>
            <person name="Gelbart W."/>
            <person name="Iyer V.N."/>
            <person name="Pollard D.A."/>
            <person name="Sackton T.B."/>
            <person name="Larracuente A.M."/>
            <person name="Singh N.D."/>
            <person name="Abad J.P."/>
            <person name="Abt D.N."/>
            <person name="Adryan B."/>
            <person name="Aguade M."/>
            <person name="Akashi H."/>
            <person name="Anderson W.W."/>
            <person name="Aquadro C.F."/>
            <person name="Ardell D.H."/>
            <person name="Arguello R."/>
            <person name="Artieri C.G."/>
            <person name="Barbash D.A."/>
            <person name="Barker D."/>
            <person name="Barsanti P."/>
            <person name="Batterham P."/>
            <person name="Batzoglou S."/>
            <person name="Begun D."/>
            <person name="Bhutkar A."/>
            <person name="Blanco E."/>
            <person name="Bosak S.A."/>
            <person name="Bradley R.K."/>
            <person name="Brand A.D."/>
            <person name="Brent M.R."/>
            <person name="Brooks A.N."/>
            <person name="Brown R.H."/>
            <person name="Butlin R.K."/>
            <person name="Caggese C."/>
            <person name="Calvi B.R."/>
            <person name="Bernardo de Carvalho A."/>
            <person name="Caspi A."/>
            <person name="Castrezana S."/>
            <person name="Celniker S.E."/>
            <person name="Chang J.L."/>
            <person name="Chapple C."/>
            <person name="Chatterji S."/>
            <person name="Chinwalla A."/>
            <person name="Civetta A."/>
            <person name="Clifton S.W."/>
            <person name="Comeron J.M."/>
            <person name="Costello J.C."/>
            <person name="Coyne J.A."/>
            <person name="Daub J."/>
            <person name="David R.G."/>
            <person name="Delcher A.L."/>
            <person name="Delehaunty K."/>
            <person name="Do C.B."/>
            <person name="Ebling H."/>
            <person name="Edwards K."/>
            <person name="Eickbush T."/>
            <person name="Evans J.D."/>
            <person name="Filipski A."/>
            <person name="Findeiss S."/>
            <person name="Freyhult E."/>
            <person name="Fulton L."/>
            <person name="Fulton R."/>
            <person name="Garcia A.C."/>
            <person name="Gardiner A."/>
            <person name="Garfield D.A."/>
            <person name="Garvin B.E."/>
            <person name="Gibson G."/>
            <person name="Gilbert D."/>
            <person name="Gnerre S."/>
            <person name="Godfrey J."/>
            <person name="Good R."/>
            <person name="Gotea V."/>
            <person name="Gravely B."/>
            <person name="Greenberg A.J."/>
            <person name="Griffiths-Jones S."/>
            <person name="Gross S."/>
            <person name="Guigo R."/>
            <person name="Gustafson E.A."/>
            <person name="Haerty W."/>
            <person name="Hahn M.W."/>
            <person name="Halligan D.L."/>
            <person name="Halpern A.L."/>
            <person name="Halter G.M."/>
            <person name="Han M.V."/>
            <person name="Heger A."/>
            <person name="Hillier L."/>
            <person name="Hinrichs A.S."/>
            <person name="Holmes I."/>
            <person name="Hoskins R.A."/>
            <person name="Hubisz M.J."/>
            <person name="Hultmark D."/>
            <person name="Huntley M.A."/>
            <person name="Jaffe D.B."/>
            <person name="Jagadeeshan S."/>
            <person name="Jeck W.R."/>
            <person name="Johnson J."/>
            <person name="Jones C.D."/>
            <person name="Jordan W.C."/>
            <person name="Karpen G.H."/>
            <person name="Kataoka E."/>
            <person name="Keightley P.D."/>
            <person name="Kheradpour P."/>
            <person name="Kirkness E.F."/>
            <person name="Koerich L.B."/>
            <person name="Kristiansen K."/>
            <person name="Kudrna D."/>
            <person name="Kulathinal R.J."/>
            <person name="Kumar S."/>
            <person name="Kwok R."/>
            <person name="Lander E."/>
            <person name="Langley C.H."/>
            <person name="Lapoint R."/>
            <person name="Lazzaro B.P."/>
            <person name="Lee S.J."/>
            <person name="Levesque L."/>
            <person name="Li R."/>
            <person name="Lin C.F."/>
            <person name="Lin M.F."/>
            <person name="Lindblad-Toh K."/>
            <person name="Llopart A."/>
            <person name="Long M."/>
            <person name="Low L."/>
            <person name="Lozovsky E."/>
            <person name="Lu J."/>
            <person name="Luo M."/>
            <person name="Machado C.A."/>
            <person name="Makalowski W."/>
            <person name="Marzo M."/>
            <person name="Matsuda M."/>
            <person name="Matzkin L."/>
            <person name="McAllister B."/>
            <person name="McBride C.S."/>
            <person name="McKernan B."/>
            <person name="McKernan K."/>
            <person name="Mendez-Lago M."/>
            <person name="Minx P."/>
            <person name="Mollenhauer M.U."/>
            <person name="Montooth K."/>
            <person name="Mount S.M."/>
            <person name="Mu X."/>
            <person name="Myers E."/>
            <person name="Negre B."/>
            <person name="Newfeld S."/>
            <person name="Nielsen R."/>
            <person name="Noor M.A."/>
            <person name="O'Grady P."/>
            <person name="Pachter L."/>
            <person name="Papaceit M."/>
            <person name="Parisi M.J."/>
            <person name="Parisi M."/>
            <person name="Parts L."/>
            <person name="Pedersen J.S."/>
            <person name="Pesole G."/>
            <person name="Phillippy A.M."/>
            <person name="Ponting C.P."/>
            <person name="Pop M."/>
            <person name="Porcelli D."/>
            <person name="Powell J.R."/>
            <person name="Prohaska S."/>
            <person name="Pruitt K."/>
            <person name="Puig M."/>
            <person name="Quesneville H."/>
            <person name="Ram K.R."/>
            <person name="Rand D."/>
            <person name="Rasmussen M.D."/>
            <person name="Reed L.K."/>
            <person name="Reenan R."/>
            <person name="Reily A."/>
            <person name="Remington K.A."/>
            <person name="Rieger T.T."/>
            <person name="Ritchie M.G."/>
            <person name="Robin C."/>
            <person name="Rogers Y.H."/>
            <person name="Rohde C."/>
            <person name="Rozas J."/>
            <person name="Rubenfield M.J."/>
            <person name="Ruiz A."/>
            <person name="Russo S."/>
            <person name="Salzberg S.L."/>
            <person name="Sanchez-Gracia A."/>
            <person name="Saranga D.J."/>
            <person name="Sato H."/>
            <person name="Schaeffer S.W."/>
            <person name="Schatz M.C."/>
            <person name="Schlenke T."/>
            <person name="Schwartz R."/>
            <person name="Segarra C."/>
            <person name="Singh R.S."/>
            <person name="Sirot L."/>
            <person name="Sirota M."/>
            <person name="Sisneros N.B."/>
            <person name="Smith C.D."/>
            <person name="Smith T.F."/>
            <person name="Spieth J."/>
            <person name="Stage D.E."/>
            <person name="Stark A."/>
            <person name="Stephan W."/>
            <person name="Strausberg R.L."/>
            <person name="Strempel S."/>
            <person name="Sturgill D."/>
            <person name="Sutton G."/>
            <person name="Sutton G.G."/>
            <person name="Tao W."/>
            <person name="Teichmann S."/>
            <person name="Tobari Y.N."/>
            <person name="Tomimura Y."/>
            <person name="Tsolas J.M."/>
            <person name="Valente V.L."/>
            <person name="Venter E."/>
            <person name="Venter J.C."/>
            <person name="Vicario S."/>
            <person name="Vieira F.G."/>
            <person name="Vilella A.J."/>
            <person name="Villasante A."/>
            <person name="Walenz B."/>
            <person name="Wang J."/>
            <person name="Wasserman M."/>
            <person name="Watts T."/>
            <person name="Wilson D."/>
            <person name="Wilson R.K."/>
            <person name="Wing R.A."/>
            <person name="Wolfner M.F."/>
            <person name="Wong A."/>
            <person name="Wong G.K."/>
            <person name="Wu C.I."/>
            <person name="Wu G."/>
            <person name="Yamamoto D."/>
            <person name="Yang H.P."/>
            <person name="Yang S.P."/>
            <person name="Yorke J.A."/>
            <person name="Yoshida K."/>
            <person name="Zdobnov E."/>
            <person name="Zhang P."/>
            <person name="Zhang Y."/>
            <person name="Zimin A.V."/>
            <person name="Baldwin J."/>
            <person name="Abdouelleil A."/>
            <person name="Abdulkadir J."/>
            <person name="Abebe A."/>
            <person name="Abera B."/>
            <person name="Abreu J."/>
            <person name="Acer S.C."/>
            <person name="Aftuck L."/>
            <person name="Alexander A."/>
            <person name="An P."/>
            <person name="Anderson E."/>
            <person name="Anderson S."/>
            <person name="Arachi H."/>
            <person name="Azer M."/>
            <person name="Bachantsang P."/>
            <person name="Barry A."/>
            <person name="Bayul T."/>
            <person name="Berlin A."/>
            <person name="Bessette D."/>
            <person name="Bloom T."/>
            <person name="Blye J."/>
            <person name="Boguslavskiy L."/>
            <person name="Bonnet C."/>
            <person name="Boukhgalter B."/>
            <person name="Bourzgui I."/>
            <person name="Brown A."/>
            <person name="Cahill P."/>
            <person name="Channer S."/>
            <person name="Cheshatsang Y."/>
            <person name="Chuda L."/>
            <person name="Citroen M."/>
            <person name="Collymore A."/>
            <person name="Cooke P."/>
            <person name="Costello M."/>
            <person name="D'Aco K."/>
            <person name="Daza R."/>
            <person name="De Haan G."/>
            <person name="DeGray S."/>
            <person name="DeMaso C."/>
            <person name="Dhargay N."/>
            <person name="Dooley K."/>
            <person name="Dooley E."/>
            <person name="Doricent M."/>
            <person name="Dorje P."/>
            <person name="Dorjee K."/>
            <person name="Dupes A."/>
            <person name="Elong R."/>
            <person name="Falk J."/>
            <person name="Farina A."/>
            <person name="Faro S."/>
            <person name="Ferguson D."/>
            <person name="Fisher S."/>
            <person name="Foley C.D."/>
            <person name="Franke A."/>
            <person name="Friedrich D."/>
            <person name="Gadbois L."/>
            <person name="Gearin G."/>
            <person name="Gearin C.R."/>
            <person name="Giannoukos G."/>
            <person name="Goode T."/>
            <person name="Graham J."/>
            <person name="Grandbois E."/>
            <person name="Grewal S."/>
            <person name="Gyaltsen K."/>
            <person name="Hafez N."/>
            <person name="Hagos B."/>
            <person name="Hall J."/>
            <person name="Henson C."/>
            <person name="Hollinger A."/>
            <person name="Honan T."/>
            <person name="Huard M.D."/>
            <person name="Hughes L."/>
            <person name="Hurhula B."/>
            <person name="Husby M.E."/>
            <person name="Kamat A."/>
            <person name="Kanga B."/>
            <person name="Kashin S."/>
            <person name="Khazanovich D."/>
            <person name="Kisner P."/>
            <person name="Lance K."/>
            <person name="Lara M."/>
            <person name="Lee W."/>
            <person name="Lennon N."/>
            <person name="Letendre F."/>
            <person name="LeVine R."/>
            <person name="Lipovsky A."/>
            <person name="Liu X."/>
            <person name="Liu J."/>
            <person name="Liu S."/>
            <person name="Lokyitsang T."/>
            <person name="Lokyitsang Y."/>
            <person name="Lubonja R."/>
            <person name="Lui A."/>
            <person name="MacDonald P."/>
            <person name="Magnisalis V."/>
            <person name="Maru K."/>
            <person name="Matthews C."/>
            <person name="McCusker W."/>
            <person name="McDonough S."/>
            <person name="Mehta T."/>
            <person name="Meldrim J."/>
            <person name="Meneus L."/>
            <person name="Mihai O."/>
            <person name="Mihalev A."/>
            <person name="Mihova T."/>
            <person name="Mittelman R."/>
            <person name="Mlenga V."/>
            <person name="Montmayeur A."/>
            <person name="Mulrain L."/>
            <person name="Navidi A."/>
            <person name="Naylor J."/>
            <person name="Negash T."/>
            <person name="Nguyen T."/>
            <person name="Nguyen N."/>
            <person name="Nicol R."/>
            <person name="Norbu C."/>
            <person name="Norbu N."/>
            <person name="Novod N."/>
            <person name="O'Neill B."/>
            <person name="Osman S."/>
            <person name="Markiewicz E."/>
            <person name="Oyono O.L."/>
            <person name="Patti C."/>
            <person name="Phunkhang P."/>
            <person name="Pierre F."/>
            <person name="Priest M."/>
            <person name="Raghuraman S."/>
            <person name="Rege F."/>
            <person name="Reyes R."/>
            <person name="Rise C."/>
            <person name="Rogov P."/>
            <person name="Ross K."/>
            <person name="Ryan E."/>
            <person name="Settipalli S."/>
            <person name="Shea T."/>
            <person name="Sherpa N."/>
            <person name="Shi L."/>
            <person name="Shih D."/>
            <person name="Sparrow T."/>
            <person name="Spaulding J."/>
            <person name="Stalker J."/>
            <person name="Stange-Thomann N."/>
            <person name="Stavropoulos S."/>
            <person name="Stone C."/>
            <person name="Strader C."/>
            <person name="Tesfaye S."/>
            <person name="Thomson T."/>
            <person name="Thoulutsang Y."/>
            <person name="Thoulutsang D."/>
            <person name="Topham K."/>
            <person name="Topping I."/>
            <person name="Tsamla T."/>
            <person name="Vassiliev H."/>
            <person name="Vo A."/>
            <person name="Wangchuk T."/>
            <person name="Wangdi T."/>
            <person name="Weiand M."/>
            <person name="Wilkinson J."/>
            <person name="Wilson A."/>
            <person name="Yadav S."/>
            <person name="Young G."/>
            <person name="Yu Q."/>
            <person name="Zembek L."/>
            <person name="Zhong D."/>
            <person name="Zimmer A."/>
            <person name="Zwirko Z."/>
            <person name="Jaffe D.B."/>
            <person name="Alvarez P."/>
            <person name="Brockman W."/>
            <person name="Butler J."/>
            <person name="Chin C."/>
            <person name="Gnerre S."/>
            <person name="Grabherr M."/>
            <person name="Kleber M."/>
            <person name="Mauceli E."/>
            <person name="MacCallum I."/>
        </authorList>
    </citation>
    <scope>NUCLEOTIDE SEQUENCE [LARGE SCALE GENOMIC DNA]</scope>
    <source>
        <strain evidence="2">Tai18E2 / Tucson 14021-0261.01</strain>
    </source>
</reference>
<dbReference type="KEGG" id="dya:Dyak_GE22639"/>
<dbReference type="EMBL" id="CM000159">
    <property type="protein sequence ID" value="EDW95562.1"/>
    <property type="molecule type" value="Genomic_DNA"/>
</dbReference>
<protein>
    <submittedName>
        <fullName evidence="1">Uncharacterized protein</fullName>
    </submittedName>
</protein>
<dbReference type="OrthoDB" id="7862796at2759"/>
<evidence type="ECO:0000313" key="2">
    <source>
        <dbReference type="Proteomes" id="UP000002282"/>
    </source>
</evidence>
<gene>
    <name evidence="1" type="primary">Dyak\GE22639</name>
    <name evidence="1" type="synonym">dyak_GLEANR_6297</name>
    <name evidence="1" type="synonym">GE22639</name>
    <name evidence="1" type="ORF">Dyak_GE22639</name>
</gene>